<evidence type="ECO:0000313" key="2">
    <source>
        <dbReference type="Proteomes" id="UP000036681"/>
    </source>
</evidence>
<dbReference type="PANTHER" id="PTHR10644">
    <property type="entry name" value="DNA REPAIR/RNA PROCESSING CPSF FAMILY"/>
    <property type="match status" value="1"/>
</dbReference>
<dbReference type="InterPro" id="IPR018846">
    <property type="entry name" value="Beta-prop_RSE1/DDB1/CPSF1_1st"/>
</dbReference>
<dbReference type="Gene3D" id="2.130.10.10">
    <property type="entry name" value="YVTN repeat-like/Quinoprotein amine dehydrogenase"/>
    <property type="match status" value="3"/>
</dbReference>
<reference evidence="3" key="1">
    <citation type="submission" date="2017-02" db="UniProtKB">
        <authorList>
            <consortium name="WormBaseParasite"/>
        </authorList>
    </citation>
    <scope>IDENTIFICATION</scope>
</reference>
<evidence type="ECO:0000313" key="3">
    <source>
        <dbReference type="WBParaSite" id="ALUE_0002204001-mRNA-1"/>
    </source>
</evidence>
<accession>A0A0M3ITG2</accession>
<dbReference type="WBParaSite" id="ALUE_0002204001-mRNA-1">
    <property type="protein sequence ID" value="ALUE_0002204001-mRNA-1"/>
    <property type="gene ID" value="ALUE_0002204001"/>
</dbReference>
<feature type="domain" description="RSE1/DDB1/CPSF1 first beta-propeller" evidence="1">
    <location>
        <begin position="14"/>
        <end position="263"/>
    </location>
</feature>
<organism evidence="2 3">
    <name type="scientific">Ascaris lumbricoides</name>
    <name type="common">Giant roundworm</name>
    <dbReference type="NCBI Taxonomy" id="6252"/>
    <lineage>
        <taxon>Eukaryota</taxon>
        <taxon>Metazoa</taxon>
        <taxon>Ecdysozoa</taxon>
        <taxon>Nematoda</taxon>
        <taxon>Chromadorea</taxon>
        <taxon>Rhabditida</taxon>
        <taxon>Spirurina</taxon>
        <taxon>Ascaridomorpha</taxon>
        <taxon>Ascaridoidea</taxon>
        <taxon>Ascarididae</taxon>
        <taxon>Ascaris</taxon>
    </lineage>
</organism>
<dbReference type="InterPro" id="IPR050358">
    <property type="entry name" value="RSE1/DDB1/CFT1"/>
</dbReference>
<dbReference type="InterPro" id="IPR015943">
    <property type="entry name" value="WD40/YVTN_repeat-like_dom_sf"/>
</dbReference>
<protein>
    <submittedName>
        <fullName evidence="3">MMS1_N domain-containing protein</fullName>
    </submittedName>
</protein>
<sequence>MATNYIVSAQKATVVTHAVVCNFTGPNDLNLVLAKTNRLELMVVTPDGLKSYREVPVFGRIAAVKAFRVKNEVRTLVLYDGLLLFRVSYTAFSSVIESVDSILVLTQKHHLAILCWDSNGELRTRASGHIADRVGRHSETGIIACVHSSGLMAFRLYDGLIKVVQWTEGSDLRGFNIRCEDLYIVDLDFLSDPEKPTVVYIYRDHNGRHLKAAAINLEDKELSSPPLWKQDNIEAEACMVIPIPQPYGGVIVVGHEAISYHKGQF</sequence>
<keyword evidence="2" id="KW-1185">Reference proteome</keyword>
<dbReference type="AlphaFoldDB" id="A0A0M3ITG2"/>
<dbReference type="Pfam" id="PF10433">
    <property type="entry name" value="Beta-prop_RSE1_1st"/>
    <property type="match status" value="1"/>
</dbReference>
<dbReference type="Proteomes" id="UP000036681">
    <property type="component" value="Unplaced"/>
</dbReference>
<proteinExistence type="predicted"/>
<evidence type="ECO:0000259" key="1">
    <source>
        <dbReference type="Pfam" id="PF10433"/>
    </source>
</evidence>
<name>A0A0M3ITG2_ASCLU</name>